<organism evidence="1 2">
    <name type="scientific">Hydra vulgaris</name>
    <name type="common">Hydra</name>
    <name type="synonym">Hydra attenuata</name>
    <dbReference type="NCBI Taxonomy" id="6087"/>
    <lineage>
        <taxon>Eukaryota</taxon>
        <taxon>Metazoa</taxon>
        <taxon>Cnidaria</taxon>
        <taxon>Hydrozoa</taxon>
        <taxon>Hydroidolina</taxon>
        <taxon>Anthoathecata</taxon>
        <taxon>Aplanulata</taxon>
        <taxon>Hydridae</taxon>
        <taxon>Hydra</taxon>
    </lineage>
</organism>
<dbReference type="GeneID" id="136089067"/>
<dbReference type="Proteomes" id="UP001652625">
    <property type="component" value="Chromosome 12"/>
</dbReference>
<evidence type="ECO:0000313" key="1">
    <source>
        <dbReference type="Proteomes" id="UP001652625"/>
    </source>
</evidence>
<gene>
    <name evidence="2" type="primary">LOC136089067</name>
</gene>
<sequence>MKIQNTAIAAIRYEVSNTAAAAIASGFLKDLVEAKIVPESAIYLLLDKNKVHRAKDKVMSECQNIGENRFECEDISCILFDGRSDKTNVLTSNDETKKFYPSIQKEDHYTLTDEYGKYLHHLTKEEILKKSKIKSAEHNANKIFQWCNLHGVKDSLKFIGCDNTATNTGHIGGVIHCLETRLERKLGWLICSLHTNELCIRHLIEELDGKTTSKTGFSGPIGKLLTKITEMERNYSFKPISIGPGLIELHEEIVEELSSDQNYAYKICQTVINGTLTEDLANQKPDTLVHSRWLNTGSSLLLLWVCKHGLEGDNLKNLVLIVKFLVTVYFPMWFQIKVKHNWIEGPQHILNQLTLIKLQDENVPMIIEKYVRSSAWNSHSEILLQTLLCSKNKIEREFAVNKILEIRKNLEMGNLASRTYRAYNMGRGL</sequence>
<protein>
    <submittedName>
        <fullName evidence="2">Uncharacterized protein LOC136089067</fullName>
    </submittedName>
</protein>
<keyword evidence="1" id="KW-1185">Reference proteome</keyword>
<reference evidence="2" key="1">
    <citation type="submission" date="2025-08" db="UniProtKB">
        <authorList>
            <consortium name="RefSeq"/>
        </authorList>
    </citation>
    <scope>IDENTIFICATION</scope>
</reference>
<proteinExistence type="predicted"/>
<dbReference type="PANTHER" id="PTHR46409:SF1">
    <property type="entry name" value="HTH PSQ-TYPE DOMAIN-CONTAINING PROTEIN"/>
    <property type="match status" value="1"/>
</dbReference>
<name>A0ABM4D8T7_HYDVU</name>
<dbReference type="PANTHER" id="PTHR46409">
    <property type="entry name" value="HTH PSQ-TYPE DOMAIN-CONTAINING PROTEIN"/>
    <property type="match status" value="1"/>
</dbReference>
<dbReference type="RefSeq" id="XP_065670747.1">
    <property type="nucleotide sequence ID" value="XM_065814675.1"/>
</dbReference>
<accession>A0ABM4D8T7</accession>
<evidence type="ECO:0000313" key="2">
    <source>
        <dbReference type="RefSeq" id="XP_065670747.1"/>
    </source>
</evidence>